<accession>A0ABX1WSU0</accession>
<organism evidence="7 8">
    <name type="scientific">Marinifilum caeruleilacunae</name>
    <dbReference type="NCBI Taxonomy" id="2499076"/>
    <lineage>
        <taxon>Bacteria</taxon>
        <taxon>Pseudomonadati</taxon>
        <taxon>Bacteroidota</taxon>
        <taxon>Bacteroidia</taxon>
        <taxon>Marinilabiliales</taxon>
        <taxon>Marinifilaceae</taxon>
    </lineage>
</organism>
<name>A0ABX1WSU0_9BACT</name>
<evidence type="ECO:0000259" key="6">
    <source>
        <dbReference type="Pfam" id="PF00149"/>
    </source>
</evidence>
<evidence type="ECO:0000256" key="4">
    <source>
        <dbReference type="ARBA" id="ARBA00023136"/>
    </source>
</evidence>
<keyword evidence="8" id="KW-1185">Reference proteome</keyword>
<dbReference type="InterPro" id="IPR029052">
    <property type="entry name" value="Metallo-depent_PP-like"/>
</dbReference>
<proteinExistence type="predicted"/>
<evidence type="ECO:0000313" key="8">
    <source>
        <dbReference type="Proteomes" id="UP000732105"/>
    </source>
</evidence>
<dbReference type="Proteomes" id="UP000732105">
    <property type="component" value="Unassembled WGS sequence"/>
</dbReference>
<evidence type="ECO:0000313" key="7">
    <source>
        <dbReference type="EMBL" id="NOU59172.1"/>
    </source>
</evidence>
<dbReference type="SUPFAM" id="SSF56300">
    <property type="entry name" value="Metallo-dependent phosphatases"/>
    <property type="match status" value="1"/>
</dbReference>
<keyword evidence="2" id="KW-0997">Cell inner membrane</keyword>
<dbReference type="InterPro" id="IPR043461">
    <property type="entry name" value="LpxH-like"/>
</dbReference>
<dbReference type="CDD" id="cd07398">
    <property type="entry name" value="MPP_YbbF-LpxH"/>
    <property type="match status" value="1"/>
</dbReference>
<dbReference type="PANTHER" id="PTHR34990">
    <property type="entry name" value="UDP-2,3-DIACYLGLUCOSAMINE HYDROLASE-RELATED"/>
    <property type="match status" value="1"/>
</dbReference>
<evidence type="ECO:0000256" key="5">
    <source>
        <dbReference type="ARBA" id="ARBA00023211"/>
    </source>
</evidence>
<gene>
    <name evidence="7" type="ORF">ELS83_05020</name>
</gene>
<comment type="caution">
    <text evidence="7">The sequence shown here is derived from an EMBL/GenBank/DDBJ whole genome shotgun (WGS) entry which is preliminary data.</text>
</comment>
<keyword evidence="5" id="KW-0464">Manganese</keyword>
<evidence type="ECO:0000256" key="1">
    <source>
        <dbReference type="ARBA" id="ARBA00022475"/>
    </source>
</evidence>
<protein>
    <submittedName>
        <fullName evidence="7">UDP-2,3-diacylglucosamine diphosphatase</fullName>
    </submittedName>
</protein>
<keyword evidence="1" id="KW-1003">Cell membrane</keyword>
<feature type="domain" description="Calcineurin-like phosphoesterase" evidence="6">
    <location>
        <begin position="10"/>
        <end position="207"/>
    </location>
</feature>
<dbReference type="PANTHER" id="PTHR34990:SF2">
    <property type="entry name" value="BLL8164 PROTEIN"/>
    <property type="match status" value="1"/>
</dbReference>
<sequence>MAKNKRKVEVVVLSDIHLGTIGCRAEELLKYLNSIQPKKLILNGDIVDIWQFKKRYWPKSHMRIIKHITSLLSKGVPVYYVTGNHDELLRKFEGFSLGKLQIVNKLILNLNGKKAWIFHGDVFDVTMQYAKWLTKLGSIGYDLLIMINSVVNYFAKLMGREKVSLSRKIKNSVKSAVKYINSFEQTAAEIAIDKGYDYVVCGHIHHPEYKEIKSKNGSTCYLNSGDWIESLSALEYHKGEWSIYEYHQDQNAKTVEPDLESYKLDDSEKIFKEMLVDFTSMSEKTLSV</sequence>
<keyword evidence="4" id="KW-0472">Membrane</keyword>
<reference evidence="7 8" key="1">
    <citation type="submission" date="2018-12" db="EMBL/GenBank/DDBJ databases">
        <title>Marinifilum JC070 sp. nov., a marine bacterium isolated from Yongle Blue Hole in the South China Sea.</title>
        <authorList>
            <person name="Fu T."/>
        </authorList>
    </citation>
    <scope>NUCLEOTIDE SEQUENCE [LARGE SCALE GENOMIC DNA]</scope>
    <source>
        <strain evidence="7 8">JC070</strain>
    </source>
</reference>
<evidence type="ECO:0000256" key="3">
    <source>
        <dbReference type="ARBA" id="ARBA00022723"/>
    </source>
</evidence>
<dbReference type="Gene3D" id="3.60.21.10">
    <property type="match status" value="1"/>
</dbReference>
<dbReference type="InterPro" id="IPR004843">
    <property type="entry name" value="Calcineurin-like_PHP"/>
</dbReference>
<evidence type="ECO:0000256" key="2">
    <source>
        <dbReference type="ARBA" id="ARBA00022519"/>
    </source>
</evidence>
<dbReference type="Pfam" id="PF00149">
    <property type="entry name" value="Metallophos"/>
    <property type="match status" value="1"/>
</dbReference>
<dbReference type="RefSeq" id="WP_171594446.1">
    <property type="nucleotide sequence ID" value="NZ_RZNH01000005.1"/>
</dbReference>
<dbReference type="EMBL" id="RZNH01000005">
    <property type="protein sequence ID" value="NOU59172.1"/>
    <property type="molecule type" value="Genomic_DNA"/>
</dbReference>
<keyword evidence="3" id="KW-0479">Metal-binding</keyword>